<keyword evidence="5" id="KW-0547">Nucleotide-binding</keyword>
<evidence type="ECO:0000256" key="5">
    <source>
        <dbReference type="ARBA" id="ARBA00022741"/>
    </source>
</evidence>
<dbReference type="STRING" id="1802067.A2966_04695"/>
<dbReference type="PANTHER" id="PTHR22749:SF6">
    <property type="entry name" value="RIBOFLAVIN KINASE"/>
    <property type="match status" value="1"/>
</dbReference>
<dbReference type="AlphaFoldDB" id="A0A1F7JAY8"/>
<dbReference type="SUPFAM" id="SSF82114">
    <property type="entry name" value="Riboflavin kinase-like"/>
    <property type="match status" value="1"/>
</dbReference>
<keyword evidence="6" id="KW-0067">ATP-binding</keyword>
<keyword evidence="3" id="KW-0288">FMN</keyword>
<evidence type="ECO:0000256" key="3">
    <source>
        <dbReference type="ARBA" id="ARBA00022643"/>
    </source>
</evidence>
<comment type="caution">
    <text evidence="9">The sequence shown here is derived from an EMBL/GenBank/DDBJ whole genome shotgun (WGS) entry which is preliminary data.</text>
</comment>
<dbReference type="GO" id="GO:0009231">
    <property type="term" value="P:riboflavin biosynthetic process"/>
    <property type="evidence" value="ECO:0007669"/>
    <property type="project" value="InterPro"/>
</dbReference>
<dbReference type="PANTHER" id="PTHR22749">
    <property type="entry name" value="RIBOFLAVIN KINASE/FMN ADENYLYLTRANSFERASE"/>
    <property type="match status" value="1"/>
</dbReference>
<evidence type="ECO:0000256" key="7">
    <source>
        <dbReference type="ARBA" id="ARBA00047880"/>
    </source>
</evidence>
<dbReference type="EMBL" id="MGAR01000001">
    <property type="protein sequence ID" value="OGK52777.1"/>
    <property type="molecule type" value="Genomic_DNA"/>
</dbReference>
<dbReference type="InterPro" id="IPR015865">
    <property type="entry name" value="Riboflavin_kinase_bac/euk"/>
</dbReference>
<keyword evidence="2" id="KW-0285">Flavoprotein</keyword>
<accession>A0A1F7JAY8</accession>
<proteinExistence type="predicted"/>
<dbReference type="Gene3D" id="2.40.30.30">
    <property type="entry name" value="Riboflavin kinase-like"/>
    <property type="match status" value="1"/>
</dbReference>
<dbReference type="InterPro" id="IPR023465">
    <property type="entry name" value="Riboflavin_kinase_dom_sf"/>
</dbReference>
<evidence type="ECO:0000313" key="10">
    <source>
        <dbReference type="Proteomes" id="UP000176480"/>
    </source>
</evidence>
<evidence type="ECO:0000256" key="6">
    <source>
        <dbReference type="ARBA" id="ARBA00022840"/>
    </source>
</evidence>
<sequence>MVKSLFTLKGQVEHHLGRGKTLGYPTANIAVTPSTSEGIYLGWTVVDGKRYSSLVFIGAAITFGETDKKAEVYLLDFRQNLYDKNIEVSIIKRLRDNIKFPSAKALVKQMKKDEQQARAFFTNYQGR</sequence>
<evidence type="ECO:0000313" key="9">
    <source>
        <dbReference type="EMBL" id="OGK52777.1"/>
    </source>
</evidence>
<dbReference type="GO" id="GO:0008531">
    <property type="term" value="F:riboflavin kinase activity"/>
    <property type="evidence" value="ECO:0007669"/>
    <property type="project" value="UniProtKB-EC"/>
</dbReference>
<dbReference type="InterPro" id="IPR023468">
    <property type="entry name" value="Riboflavin_kinase"/>
</dbReference>
<comment type="catalytic activity">
    <reaction evidence="7">
        <text>riboflavin + ATP = FMN + ADP + H(+)</text>
        <dbReference type="Rhea" id="RHEA:14357"/>
        <dbReference type="ChEBI" id="CHEBI:15378"/>
        <dbReference type="ChEBI" id="CHEBI:30616"/>
        <dbReference type="ChEBI" id="CHEBI:57986"/>
        <dbReference type="ChEBI" id="CHEBI:58210"/>
        <dbReference type="ChEBI" id="CHEBI:456216"/>
        <dbReference type="EC" id="2.7.1.26"/>
    </reaction>
</comment>
<protein>
    <recommendedName>
        <fullName evidence="1">riboflavin kinase</fullName>
        <ecNumber evidence="1">2.7.1.26</ecNumber>
    </recommendedName>
</protein>
<dbReference type="SMART" id="SM00904">
    <property type="entry name" value="Flavokinase"/>
    <property type="match status" value="1"/>
</dbReference>
<organism evidence="9 10">
    <name type="scientific">Candidatus Roizmanbacteria bacterium RIFCSPLOWO2_01_FULL_41_22</name>
    <dbReference type="NCBI Taxonomy" id="1802067"/>
    <lineage>
        <taxon>Bacteria</taxon>
        <taxon>Candidatus Roizmaniibacteriota</taxon>
    </lineage>
</organism>
<dbReference type="GO" id="GO:0005524">
    <property type="term" value="F:ATP binding"/>
    <property type="evidence" value="ECO:0007669"/>
    <property type="project" value="UniProtKB-KW"/>
</dbReference>
<dbReference type="GO" id="GO:0009398">
    <property type="term" value="P:FMN biosynthetic process"/>
    <property type="evidence" value="ECO:0007669"/>
    <property type="project" value="TreeGrafter"/>
</dbReference>
<dbReference type="EC" id="2.7.1.26" evidence="1"/>
<keyword evidence="4" id="KW-0808">Transferase</keyword>
<evidence type="ECO:0000256" key="4">
    <source>
        <dbReference type="ARBA" id="ARBA00022679"/>
    </source>
</evidence>
<dbReference type="Proteomes" id="UP000176480">
    <property type="component" value="Unassembled WGS sequence"/>
</dbReference>
<gene>
    <name evidence="9" type="ORF">A2966_04695</name>
</gene>
<name>A0A1F7JAY8_9BACT</name>
<evidence type="ECO:0000256" key="2">
    <source>
        <dbReference type="ARBA" id="ARBA00022630"/>
    </source>
</evidence>
<feature type="domain" description="Riboflavin kinase" evidence="8">
    <location>
        <begin position="1"/>
        <end position="122"/>
    </location>
</feature>
<evidence type="ECO:0000256" key="1">
    <source>
        <dbReference type="ARBA" id="ARBA00012105"/>
    </source>
</evidence>
<dbReference type="Pfam" id="PF01687">
    <property type="entry name" value="Flavokinase"/>
    <property type="match status" value="1"/>
</dbReference>
<evidence type="ECO:0000259" key="8">
    <source>
        <dbReference type="SMART" id="SM00904"/>
    </source>
</evidence>
<reference evidence="9 10" key="1">
    <citation type="journal article" date="2016" name="Nat. Commun.">
        <title>Thousands of microbial genomes shed light on interconnected biogeochemical processes in an aquifer system.</title>
        <authorList>
            <person name="Anantharaman K."/>
            <person name="Brown C.T."/>
            <person name="Hug L.A."/>
            <person name="Sharon I."/>
            <person name="Castelle C.J."/>
            <person name="Probst A.J."/>
            <person name="Thomas B.C."/>
            <person name="Singh A."/>
            <person name="Wilkins M.J."/>
            <person name="Karaoz U."/>
            <person name="Brodie E.L."/>
            <person name="Williams K.H."/>
            <person name="Hubbard S.S."/>
            <person name="Banfield J.F."/>
        </authorList>
    </citation>
    <scope>NUCLEOTIDE SEQUENCE [LARGE SCALE GENOMIC DNA]</scope>
</reference>